<organism evidence="7 8">
    <name type="scientific">Pantherophis guttatus</name>
    <name type="common">Corn snake</name>
    <name type="synonym">Elaphe guttata</name>
    <dbReference type="NCBI Taxonomy" id="94885"/>
    <lineage>
        <taxon>Eukaryota</taxon>
        <taxon>Metazoa</taxon>
        <taxon>Chordata</taxon>
        <taxon>Craniata</taxon>
        <taxon>Vertebrata</taxon>
        <taxon>Euteleostomi</taxon>
        <taxon>Lepidosauria</taxon>
        <taxon>Squamata</taxon>
        <taxon>Bifurcata</taxon>
        <taxon>Unidentata</taxon>
        <taxon>Episquamata</taxon>
        <taxon>Toxicofera</taxon>
        <taxon>Serpentes</taxon>
        <taxon>Colubroidea</taxon>
        <taxon>Colubridae</taxon>
        <taxon>Colubrinae</taxon>
        <taxon>Pantherophis</taxon>
    </lineage>
</organism>
<dbReference type="PANTHER" id="PTHR22803">
    <property type="entry name" value="MANNOSE, PHOSPHOLIPASE, LECTIN RECEPTOR RELATED"/>
    <property type="match status" value="1"/>
</dbReference>
<dbReference type="CDD" id="cd03594">
    <property type="entry name" value="CLECT_REG-1_like"/>
    <property type="match status" value="1"/>
</dbReference>
<dbReference type="InterPro" id="IPR016186">
    <property type="entry name" value="C-type_lectin-like/link_sf"/>
</dbReference>
<dbReference type="Gene3D" id="3.10.100.10">
    <property type="entry name" value="Mannose-Binding Protein A, subunit A"/>
    <property type="match status" value="1"/>
</dbReference>
<protein>
    <submittedName>
        <fullName evidence="8">C-type lectin lectoxin-Thr1-like</fullName>
    </submittedName>
</protein>
<name>A0ABM3ZA40_PANGU</name>
<sequence>MIRSVNPNKAGITMTRKHPARKQTHCSQRYLHLSVVLKSFWCNSPRGMKLPPHEQLGRPSLLLLPFLCPINSQIRKTNPSLVLPINASIPVAGRKPGVATEQTCYPRKQRDREGRETMGRFIFVTLGLLVVAFSIHGTKGCFCPRDWFPMNQVCYKVFDEHKNWKDAEMFCRKYKPGCHLASIHGIDESLEVAEYVSDYLKSGGHVWIGLNDPQKKRSWEWTDRSSNSSLMWKQGEPNNRGNNENCVELWSPSGYKNWNDENCASTRAYLCQCKF</sequence>
<feature type="transmembrane region" description="Helical" evidence="5">
    <location>
        <begin position="117"/>
        <end position="135"/>
    </location>
</feature>
<dbReference type="SMART" id="SM00034">
    <property type="entry name" value="CLECT"/>
    <property type="match status" value="1"/>
</dbReference>
<keyword evidence="7" id="KW-1185">Reference proteome</keyword>
<evidence type="ECO:0000256" key="5">
    <source>
        <dbReference type="SAM" id="Phobius"/>
    </source>
</evidence>
<feature type="region of interest" description="Disordered" evidence="4">
    <location>
        <begin position="1"/>
        <end position="23"/>
    </location>
</feature>
<dbReference type="Pfam" id="PF00059">
    <property type="entry name" value="Lectin_C"/>
    <property type="match status" value="1"/>
</dbReference>
<keyword evidence="2" id="KW-0964">Secreted</keyword>
<gene>
    <name evidence="8" type="primary">LOC132711109</name>
</gene>
<evidence type="ECO:0000256" key="4">
    <source>
        <dbReference type="SAM" id="MobiDB-lite"/>
    </source>
</evidence>
<evidence type="ECO:0000313" key="7">
    <source>
        <dbReference type="Proteomes" id="UP001652622"/>
    </source>
</evidence>
<keyword evidence="5" id="KW-0472">Membrane</keyword>
<evidence type="ECO:0000256" key="1">
    <source>
        <dbReference type="ARBA" id="ARBA00004613"/>
    </source>
</evidence>
<accession>A0ABM3ZA40</accession>
<dbReference type="PROSITE" id="PS50041">
    <property type="entry name" value="C_TYPE_LECTIN_2"/>
    <property type="match status" value="1"/>
</dbReference>
<dbReference type="Proteomes" id="UP001652622">
    <property type="component" value="Unplaced"/>
</dbReference>
<dbReference type="GeneID" id="132711109"/>
<dbReference type="InterPro" id="IPR018378">
    <property type="entry name" value="C-type_lectin_CS"/>
</dbReference>
<evidence type="ECO:0000259" key="6">
    <source>
        <dbReference type="PROSITE" id="PS50041"/>
    </source>
</evidence>
<dbReference type="InterPro" id="IPR050111">
    <property type="entry name" value="C-type_lectin/snaclec_domain"/>
</dbReference>
<evidence type="ECO:0000313" key="8">
    <source>
        <dbReference type="RefSeq" id="XP_060545234.1"/>
    </source>
</evidence>
<evidence type="ECO:0000256" key="2">
    <source>
        <dbReference type="ARBA" id="ARBA00022525"/>
    </source>
</evidence>
<proteinExistence type="predicted"/>
<reference evidence="8" key="1">
    <citation type="submission" date="2025-08" db="UniProtKB">
        <authorList>
            <consortium name="RefSeq"/>
        </authorList>
    </citation>
    <scope>IDENTIFICATION</scope>
    <source>
        <tissue evidence="8">Blood</tissue>
    </source>
</reference>
<dbReference type="RefSeq" id="XP_060545234.1">
    <property type="nucleotide sequence ID" value="XM_060689251.1"/>
</dbReference>
<keyword evidence="5" id="KW-1133">Transmembrane helix</keyword>
<dbReference type="PROSITE" id="PS00615">
    <property type="entry name" value="C_TYPE_LECTIN_1"/>
    <property type="match status" value="1"/>
</dbReference>
<dbReference type="InterPro" id="IPR001304">
    <property type="entry name" value="C-type_lectin-like"/>
</dbReference>
<keyword evidence="5" id="KW-0812">Transmembrane</keyword>
<keyword evidence="3" id="KW-1015">Disulfide bond</keyword>
<feature type="domain" description="C-type lectin" evidence="6">
    <location>
        <begin position="150"/>
        <end position="272"/>
    </location>
</feature>
<dbReference type="InterPro" id="IPR016187">
    <property type="entry name" value="CTDL_fold"/>
</dbReference>
<evidence type="ECO:0000256" key="3">
    <source>
        <dbReference type="ARBA" id="ARBA00023157"/>
    </source>
</evidence>
<dbReference type="PRINTS" id="PR01504">
    <property type="entry name" value="PNCREATITSAP"/>
</dbReference>
<comment type="subcellular location">
    <subcellularLocation>
        <location evidence="1">Secreted</location>
    </subcellularLocation>
</comment>
<dbReference type="SUPFAM" id="SSF56436">
    <property type="entry name" value="C-type lectin-like"/>
    <property type="match status" value="1"/>
</dbReference>